<dbReference type="PANTHER" id="PTHR43047:SF72">
    <property type="entry name" value="OSMOSENSING HISTIDINE PROTEIN KINASE SLN1"/>
    <property type="match status" value="1"/>
</dbReference>
<evidence type="ECO:0000259" key="16">
    <source>
        <dbReference type="PROSITE" id="PS50110"/>
    </source>
</evidence>
<dbReference type="RefSeq" id="WP_160847124.1">
    <property type="nucleotide sequence ID" value="NZ_WMEQ01000016.1"/>
</dbReference>
<dbReference type="PANTHER" id="PTHR43047">
    <property type="entry name" value="TWO-COMPONENT HISTIDINE PROTEIN KINASE"/>
    <property type="match status" value="1"/>
</dbReference>
<keyword evidence="6" id="KW-0808">Transferase</keyword>
<keyword evidence="7" id="KW-0547">Nucleotide-binding</keyword>
<dbReference type="Pfam" id="PF02518">
    <property type="entry name" value="HATPase_c"/>
    <property type="match status" value="1"/>
</dbReference>
<keyword evidence="9" id="KW-0067">ATP-binding</keyword>
<evidence type="ECO:0000313" key="19">
    <source>
        <dbReference type="EMBL" id="MYL35315.1"/>
    </source>
</evidence>
<dbReference type="Gene3D" id="3.30.565.10">
    <property type="entry name" value="Histidine kinase-like ATPase, C-terminal domain"/>
    <property type="match status" value="1"/>
</dbReference>
<dbReference type="InterPro" id="IPR004358">
    <property type="entry name" value="Sig_transdc_His_kin-like_C"/>
</dbReference>
<dbReference type="PRINTS" id="PR00344">
    <property type="entry name" value="BCTRLSENSOR"/>
</dbReference>
<dbReference type="CDD" id="cd00130">
    <property type="entry name" value="PAS"/>
    <property type="match status" value="1"/>
</dbReference>
<dbReference type="InterPro" id="IPR005467">
    <property type="entry name" value="His_kinase_dom"/>
</dbReference>
<keyword evidence="14" id="KW-1133">Transmembrane helix</keyword>
<evidence type="ECO:0000256" key="6">
    <source>
        <dbReference type="ARBA" id="ARBA00022679"/>
    </source>
</evidence>
<dbReference type="InterPro" id="IPR036097">
    <property type="entry name" value="HisK_dim/P_sf"/>
</dbReference>
<dbReference type="InterPro" id="IPR011006">
    <property type="entry name" value="CheY-like_superfamily"/>
</dbReference>
<dbReference type="SUPFAM" id="SSF55785">
    <property type="entry name" value="PYP-like sensor domain (PAS domain)"/>
    <property type="match status" value="1"/>
</dbReference>
<feature type="coiled-coil region" evidence="13">
    <location>
        <begin position="457"/>
        <end position="484"/>
    </location>
</feature>
<dbReference type="SUPFAM" id="SSF55874">
    <property type="entry name" value="ATPase domain of HSP90 chaperone/DNA topoisomerase II/histidine kinase"/>
    <property type="match status" value="1"/>
</dbReference>
<dbReference type="GO" id="GO:0000155">
    <property type="term" value="F:phosphorelay sensor kinase activity"/>
    <property type="evidence" value="ECO:0007669"/>
    <property type="project" value="InterPro"/>
</dbReference>
<evidence type="ECO:0000256" key="11">
    <source>
        <dbReference type="ARBA" id="ARBA00023136"/>
    </source>
</evidence>
<evidence type="ECO:0000313" key="20">
    <source>
        <dbReference type="Proteomes" id="UP000468638"/>
    </source>
</evidence>
<dbReference type="SMART" id="SM00086">
    <property type="entry name" value="PAC"/>
    <property type="match status" value="1"/>
</dbReference>
<dbReference type="InterPro" id="IPR001789">
    <property type="entry name" value="Sig_transdc_resp-reg_receiver"/>
</dbReference>
<dbReference type="FunFam" id="1.10.287.130:FF:000038">
    <property type="entry name" value="Sensory transduction histidine kinase"/>
    <property type="match status" value="1"/>
</dbReference>
<evidence type="ECO:0000256" key="10">
    <source>
        <dbReference type="ARBA" id="ARBA00023012"/>
    </source>
</evidence>
<dbReference type="InterPro" id="IPR001610">
    <property type="entry name" value="PAC"/>
</dbReference>
<feature type="domain" description="PAS" evidence="17">
    <location>
        <begin position="474"/>
        <end position="544"/>
    </location>
</feature>
<dbReference type="InterPro" id="IPR035965">
    <property type="entry name" value="PAS-like_dom_sf"/>
</dbReference>
<keyword evidence="8" id="KW-0418">Kinase</keyword>
<feature type="modified residue" description="4-aspartylphosphate" evidence="12">
    <location>
        <position position="909"/>
    </location>
</feature>
<evidence type="ECO:0000256" key="4">
    <source>
        <dbReference type="ARBA" id="ARBA00022475"/>
    </source>
</evidence>
<dbReference type="SMART" id="SM00387">
    <property type="entry name" value="HATPase_c"/>
    <property type="match status" value="1"/>
</dbReference>
<dbReference type="SMART" id="SM00448">
    <property type="entry name" value="REC"/>
    <property type="match status" value="1"/>
</dbReference>
<evidence type="ECO:0000256" key="7">
    <source>
        <dbReference type="ARBA" id="ARBA00022741"/>
    </source>
</evidence>
<dbReference type="InterPro" id="IPR003661">
    <property type="entry name" value="HisK_dim/P_dom"/>
</dbReference>
<name>A0A6I5A4P9_9BACI</name>
<accession>A0A6I5A4P9</accession>
<protein>
    <recommendedName>
        <fullName evidence="3">histidine kinase</fullName>
        <ecNumber evidence="3">2.7.13.3</ecNumber>
    </recommendedName>
</protein>
<dbReference type="Pfam" id="PF00512">
    <property type="entry name" value="HisKA"/>
    <property type="match status" value="1"/>
</dbReference>
<dbReference type="GO" id="GO:0009927">
    <property type="term" value="F:histidine phosphotransfer kinase activity"/>
    <property type="evidence" value="ECO:0007669"/>
    <property type="project" value="TreeGrafter"/>
</dbReference>
<feature type="transmembrane region" description="Helical" evidence="14">
    <location>
        <begin position="382"/>
        <end position="402"/>
    </location>
</feature>
<evidence type="ECO:0000256" key="14">
    <source>
        <dbReference type="SAM" id="Phobius"/>
    </source>
</evidence>
<gene>
    <name evidence="19" type="ORF">GLW05_17190</name>
</gene>
<evidence type="ECO:0000256" key="1">
    <source>
        <dbReference type="ARBA" id="ARBA00000085"/>
    </source>
</evidence>
<keyword evidence="13" id="KW-0175">Coiled coil</keyword>
<dbReference type="InterPro" id="IPR036890">
    <property type="entry name" value="HATPase_C_sf"/>
</dbReference>
<feature type="transmembrane region" description="Helical" evidence="14">
    <location>
        <begin position="21"/>
        <end position="39"/>
    </location>
</feature>
<evidence type="ECO:0000256" key="9">
    <source>
        <dbReference type="ARBA" id="ARBA00022840"/>
    </source>
</evidence>
<evidence type="ECO:0000259" key="17">
    <source>
        <dbReference type="PROSITE" id="PS50112"/>
    </source>
</evidence>
<evidence type="ECO:0000256" key="12">
    <source>
        <dbReference type="PROSITE-ProRule" id="PRU00169"/>
    </source>
</evidence>
<dbReference type="Gene3D" id="3.30.450.20">
    <property type="entry name" value="PAS domain"/>
    <property type="match status" value="2"/>
</dbReference>
<dbReference type="Pfam" id="PF22673">
    <property type="entry name" value="MCP-like_PDC_1"/>
    <property type="match status" value="1"/>
</dbReference>
<keyword evidence="14" id="KW-0812">Transmembrane</keyword>
<dbReference type="PROSITE" id="PS50113">
    <property type="entry name" value="PAC"/>
    <property type="match status" value="1"/>
</dbReference>
<dbReference type="PROSITE" id="PS50110">
    <property type="entry name" value="RESPONSE_REGULATORY"/>
    <property type="match status" value="1"/>
</dbReference>
<dbReference type="InterPro" id="IPR003594">
    <property type="entry name" value="HATPase_dom"/>
</dbReference>
<evidence type="ECO:0000256" key="3">
    <source>
        <dbReference type="ARBA" id="ARBA00012438"/>
    </source>
</evidence>
<dbReference type="PROSITE" id="PS50112">
    <property type="entry name" value="PAS"/>
    <property type="match status" value="1"/>
</dbReference>
<dbReference type="NCBIfam" id="TIGR00229">
    <property type="entry name" value="sensory_box"/>
    <property type="match status" value="1"/>
</dbReference>
<dbReference type="Gene3D" id="3.40.50.2300">
    <property type="match status" value="1"/>
</dbReference>
<dbReference type="Proteomes" id="UP000468638">
    <property type="component" value="Unassembled WGS sequence"/>
</dbReference>
<dbReference type="Gene3D" id="1.10.287.130">
    <property type="match status" value="1"/>
</dbReference>
<dbReference type="OrthoDB" id="9790669at2"/>
<dbReference type="GO" id="GO:0005524">
    <property type="term" value="F:ATP binding"/>
    <property type="evidence" value="ECO:0007669"/>
    <property type="project" value="UniProtKB-KW"/>
</dbReference>
<dbReference type="AlphaFoldDB" id="A0A6I5A4P9"/>
<keyword evidence="11 14" id="KW-0472">Membrane</keyword>
<evidence type="ECO:0000259" key="18">
    <source>
        <dbReference type="PROSITE" id="PS50113"/>
    </source>
</evidence>
<evidence type="ECO:0000256" key="8">
    <source>
        <dbReference type="ARBA" id="ARBA00022777"/>
    </source>
</evidence>
<evidence type="ECO:0000256" key="5">
    <source>
        <dbReference type="ARBA" id="ARBA00022553"/>
    </source>
</evidence>
<dbReference type="SUPFAM" id="SSF52172">
    <property type="entry name" value="CheY-like"/>
    <property type="match status" value="1"/>
</dbReference>
<keyword evidence="10" id="KW-0902">Two-component regulatory system</keyword>
<organism evidence="19 20">
    <name type="scientific">Pontibacillus yanchengensis</name>
    <dbReference type="NCBI Taxonomy" id="462910"/>
    <lineage>
        <taxon>Bacteria</taxon>
        <taxon>Bacillati</taxon>
        <taxon>Bacillota</taxon>
        <taxon>Bacilli</taxon>
        <taxon>Bacillales</taxon>
        <taxon>Bacillaceae</taxon>
        <taxon>Pontibacillus</taxon>
    </lineage>
</organism>
<dbReference type="CDD" id="cd16922">
    <property type="entry name" value="HATPase_EvgS-ArcB-TorS-like"/>
    <property type="match status" value="1"/>
</dbReference>
<dbReference type="EC" id="2.7.13.3" evidence="3"/>
<keyword evidence="4" id="KW-1003">Cell membrane</keyword>
<evidence type="ECO:0000256" key="13">
    <source>
        <dbReference type="SAM" id="Coils"/>
    </source>
</evidence>
<evidence type="ECO:0000259" key="15">
    <source>
        <dbReference type="PROSITE" id="PS50109"/>
    </source>
</evidence>
<reference evidence="19 20" key="1">
    <citation type="submission" date="2019-11" db="EMBL/GenBank/DDBJ databases">
        <title>Genome sequences of 17 halophilic strains isolated from different environments.</title>
        <authorList>
            <person name="Furrow R.E."/>
        </authorList>
    </citation>
    <scope>NUCLEOTIDE SEQUENCE [LARGE SCALE GENOMIC DNA]</scope>
    <source>
        <strain evidence="19 20">22514_16_FS</strain>
    </source>
</reference>
<evidence type="ECO:0000256" key="2">
    <source>
        <dbReference type="ARBA" id="ARBA00004236"/>
    </source>
</evidence>
<dbReference type="InterPro" id="IPR000700">
    <property type="entry name" value="PAS-assoc_C"/>
</dbReference>
<feature type="domain" description="PAC" evidence="18">
    <location>
        <begin position="547"/>
        <end position="598"/>
    </location>
</feature>
<comment type="catalytic activity">
    <reaction evidence="1">
        <text>ATP + protein L-histidine = ADP + protein N-phospho-L-histidine.</text>
        <dbReference type="EC" id="2.7.13.3"/>
    </reaction>
</comment>
<proteinExistence type="predicted"/>
<dbReference type="EMBL" id="WMEQ01000016">
    <property type="protein sequence ID" value="MYL35315.1"/>
    <property type="molecule type" value="Genomic_DNA"/>
</dbReference>
<keyword evidence="5 12" id="KW-0597">Phosphoprotein</keyword>
<sequence>MKQHPQKRPLMKWIWSSFIRTALIPLLVVELLFIGMYFVTYEWSKRTTIDSLREEAHQDLKQMASREGEVIANQIQSISNSTNLYRKQVINALQTPGEFSPEDRQRLGYSGEGVFYSKRNHDSDGAAVYYSAIRSPEQHNEEKVAQLLSTQSLMKDIYETHLLASAVYMNTYDSLNIIYPYFDVLDQYSHSMYIPQYNFYNKATEEHNPSREVVWTDAYLDPAGKGWIASSIAPVYVQDSLEGVVGIDVTISNIANKVLDLNIPWSGFGMLVENDGTILALPKQGEEVFGVTELNEHTYQSAVMQNTLKPDEFNMFKRQETQDIASVMDGKTNGMTQTNLNNEQQLVVWSTIPETGWKLMVVVNESNIYKNISTVNAHLIKIGALMIAGLLLVYLLYFIYLYRRSHQMGLQISGPLVEMNEMVDDIGKGNYFQSQKSFSIAELDQVSSSITTMGLNLGKAYKDLESAQSEVEEKESDLRALISSIDDVIMRIDYEGRYINIWTSDEKKLTRPKEELIRSSIQEIFPKEDAELFMSTIKEVDRTKQSQNLEYYIQTMSGHRWFQGRLSPIYGSDDQQKHFVLSVRDITDLKELQESLRHAKEEAERASAAKSDFLSSMSHELRTPMNAILGFAQLLEFDAEEALNESQLENVEEIIKAGNHLLTLINEILDLAKIESGKLTVSIEPVEIAPVVEEVLSITQPLADRREITLEQSIESYKSTYVYADRTRLKQVLLNLLSNAVKYNEDKGKIRFSCYTQNNYMQFIVEDSGFGIEEEEMHHIFEPFTRVKENSPIEGTGIGLTLTKQLVALMNGTISVKSQVGKGSTFWIELPLVDEVEEINHSQSNEQEGRPFTFQNKKKLLYIEDNPANLHLVQKILRKYEDIELFSAVNGEIGIDLAQAHEPDLILIDLNLPGIDGYEVLEKLRGIQETKDITIVAISANAMPRDIEKGLLAGFHDYMTKPLRVSHFSEMIRRYMYKED</sequence>
<dbReference type="FunFam" id="3.30.565.10:FF:000023">
    <property type="entry name" value="PAS domain-containing sensor histidine kinase"/>
    <property type="match status" value="1"/>
</dbReference>
<feature type="domain" description="Response regulatory" evidence="16">
    <location>
        <begin position="859"/>
        <end position="976"/>
    </location>
</feature>
<dbReference type="SUPFAM" id="SSF47384">
    <property type="entry name" value="Homodimeric domain of signal transducing histidine kinase"/>
    <property type="match status" value="1"/>
</dbReference>
<dbReference type="SMART" id="SM00388">
    <property type="entry name" value="HisKA"/>
    <property type="match status" value="1"/>
</dbReference>
<dbReference type="InterPro" id="IPR000014">
    <property type="entry name" value="PAS"/>
</dbReference>
<comment type="subcellular location">
    <subcellularLocation>
        <location evidence="2">Cell membrane</location>
    </subcellularLocation>
</comment>
<dbReference type="PROSITE" id="PS50109">
    <property type="entry name" value="HIS_KIN"/>
    <property type="match status" value="1"/>
</dbReference>
<dbReference type="Pfam" id="PF00072">
    <property type="entry name" value="Response_reg"/>
    <property type="match status" value="1"/>
</dbReference>
<feature type="domain" description="Histidine kinase" evidence="15">
    <location>
        <begin position="616"/>
        <end position="834"/>
    </location>
</feature>
<dbReference type="GO" id="GO:0005886">
    <property type="term" value="C:plasma membrane"/>
    <property type="evidence" value="ECO:0007669"/>
    <property type="project" value="UniProtKB-SubCell"/>
</dbReference>
<dbReference type="CDD" id="cd00082">
    <property type="entry name" value="HisKA"/>
    <property type="match status" value="1"/>
</dbReference>
<comment type="caution">
    <text evidence="19">The sequence shown here is derived from an EMBL/GenBank/DDBJ whole genome shotgun (WGS) entry which is preliminary data.</text>
</comment>
<dbReference type="CDD" id="cd12912">
    <property type="entry name" value="PDC2_MCP_like"/>
    <property type="match status" value="1"/>
</dbReference>
<dbReference type="Pfam" id="PF08448">
    <property type="entry name" value="PAS_4"/>
    <property type="match status" value="1"/>
</dbReference>
<dbReference type="InterPro" id="IPR013656">
    <property type="entry name" value="PAS_4"/>
</dbReference>